<keyword evidence="14" id="KW-0548">Nucleotidyltransferase</keyword>
<dbReference type="PANTHER" id="PTHR10953">
    <property type="entry name" value="UBIQUITIN-ACTIVATING ENZYME E1"/>
    <property type="match status" value="1"/>
</dbReference>
<dbReference type="InterPro" id="IPR001763">
    <property type="entry name" value="Rhodanese-like_dom"/>
</dbReference>
<evidence type="ECO:0000256" key="11">
    <source>
        <dbReference type="ARBA" id="ARBA00075328"/>
    </source>
</evidence>
<protein>
    <recommendedName>
        <fullName evidence="9">Molybdopterin-synthase adenylyltransferase</fullName>
        <ecNumber evidence="8">2.7.7.80</ecNumber>
    </recommendedName>
    <alternativeName>
        <fullName evidence="12">MoaD protein adenylase</fullName>
    </alternativeName>
    <alternativeName>
        <fullName evidence="10">Molybdopterin-converting factor subunit 1 adenylase</fullName>
    </alternativeName>
    <alternativeName>
        <fullName evidence="11">Sulfur carrier protein MoaD adenylyltransferase</fullName>
    </alternativeName>
</protein>
<dbReference type="Gene3D" id="3.40.50.720">
    <property type="entry name" value="NAD(P)-binding Rossmann-like Domain"/>
    <property type="match status" value="1"/>
</dbReference>
<dbReference type="GO" id="GO:0004792">
    <property type="term" value="F:thiosulfate-cyanide sulfurtransferase activity"/>
    <property type="evidence" value="ECO:0007669"/>
    <property type="project" value="TreeGrafter"/>
</dbReference>
<keyword evidence="15" id="KW-1185">Reference proteome</keyword>
<dbReference type="SMART" id="SM00450">
    <property type="entry name" value="RHOD"/>
    <property type="match status" value="1"/>
</dbReference>
<dbReference type="EC" id="2.7.7.80" evidence="8"/>
<keyword evidence="3" id="KW-0547">Nucleotide-binding</keyword>
<evidence type="ECO:0000313" key="14">
    <source>
        <dbReference type="EMBL" id="SNR75822.1"/>
    </source>
</evidence>
<dbReference type="PANTHER" id="PTHR10953:SF102">
    <property type="entry name" value="ADENYLYLTRANSFERASE AND SULFURTRANSFERASE MOCS3"/>
    <property type="match status" value="1"/>
</dbReference>
<dbReference type="Pfam" id="PF00899">
    <property type="entry name" value="ThiF"/>
    <property type="match status" value="1"/>
</dbReference>
<comment type="subunit">
    <text evidence="7">Homodimer. Forms a stable heterotetrameric complex of 2 MoeB and 2 MoaD during adenylation of MoaD.</text>
</comment>
<dbReference type="Proteomes" id="UP000198379">
    <property type="component" value="Unassembled WGS sequence"/>
</dbReference>
<dbReference type="CDD" id="cd00158">
    <property type="entry name" value="RHOD"/>
    <property type="match status" value="1"/>
</dbReference>
<comment type="catalytic activity">
    <reaction evidence="5">
        <text>[molybdopterin-synthase sulfur-carrier protein]-C-terminal Gly-Gly + ATP + H(+) = [molybdopterin-synthase sulfur-carrier protein]-C-terminal Gly-Gly-AMP + diphosphate</text>
        <dbReference type="Rhea" id="RHEA:43616"/>
        <dbReference type="Rhea" id="RHEA-COMP:12159"/>
        <dbReference type="Rhea" id="RHEA-COMP:12202"/>
        <dbReference type="ChEBI" id="CHEBI:15378"/>
        <dbReference type="ChEBI" id="CHEBI:30616"/>
        <dbReference type="ChEBI" id="CHEBI:33019"/>
        <dbReference type="ChEBI" id="CHEBI:90618"/>
        <dbReference type="ChEBI" id="CHEBI:90778"/>
        <dbReference type="EC" id="2.7.7.80"/>
    </reaction>
</comment>
<sequence length="356" mass="39552">MNERYARHISLTEVGIEGQQKLTKAKVLVIGAGGLGCPVLKYLVAAGIGTLGIVDFDTVSLSNLQRQILYTEKDIGKNKAAVAKKRLESLNKDVNITIYPEVLGLENCLTILASYDIVVDGTDNFTTRYLLNDACCKLQKPLVYGSLYKYEGQVSVFNYKQGPSYRCLFPEPPKSGEVPNCNEIGVLGVLPGQIGIMQATEVLKIVLGIGDVLSGKLLYINVLTNDRRVIEIERNDKIIQSIYTEELELITTRDCITIASVSLSEMNLTDEGVCWIDVREDHEQPQFEFPGLKKIPLSSLLDEIHTIPKTTKKIIFCQSGVRAKKAIDLLEEQQISNCVALSEGANELKYWIHQQI</sequence>
<dbReference type="InterPro" id="IPR036873">
    <property type="entry name" value="Rhodanese-like_dom_sf"/>
</dbReference>
<proteinExistence type="inferred from homology"/>
<name>A0A238YXT9_9FLAO</name>
<dbReference type="Gene3D" id="3.40.250.10">
    <property type="entry name" value="Rhodanese-like domain"/>
    <property type="match status" value="1"/>
</dbReference>
<dbReference type="SUPFAM" id="SSF69572">
    <property type="entry name" value="Activating enzymes of the ubiquitin-like proteins"/>
    <property type="match status" value="1"/>
</dbReference>
<evidence type="ECO:0000256" key="10">
    <source>
        <dbReference type="ARBA" id="ARBA00075110"/>
    </source>
</evidence>
<evidence type="ECO:0000256" key="6">
    <source>
        <dbReference type="ARBA" id="ARBA00055169"/>
    </source>
</evidence>
<evidence type="ECO:0000256" key="2">
    <source>
        <dbReference type="ARBA" id="ARBA00022679"/>
    </source>
</evidence>
<evidence type="ECO:0000259" key="13">
    <source>
        <dbReference type="PROSITE" id="PS50206"/>
    </source>
</evidence>
<comment type="function">
    <text evidence="6">Catalyzes the adenylation by ATP of the carboxyl group of the C-terminal glycine of sulfur carrier protein MoaD.</text>
</comment>
<gene>
    <name evidence="14" type="ORF">SAMN06265376_102440</name>
</gene>
<dbReference type="GO" id="GO:0005524">
    <property type="term" value="F:ATP binding"/>
    <property type="evidence" value="ECO:0007669"/>
    <property type="project" value="UniProtKB-KW"/>
</dbReference>
<evidence type="ECO:0000256" key="4">
    <source>
        <dbReference type="ARBA" id="ARBA00022840"/>
    </source>
</evidence>
<keyword evidence="4" id="KW-0067">ATP-binding</keyword>
<organism evidence="14 15">
    <name type="scientific">Dokdonia pacifica</name>
    <dbReference type="NCBI Taxonomy" id="1627892"/>
    <lineage>
        <taxon>Bacteria</taxon>
        <taxon>Pseudomonadati</taxon>
        <taxon>Bacteroidota</taxon>
        <taxon>Flavobacteriia</taxon>
        <taxon>Flavobacteriales</taxon>
        <taxon>Flavobacteriaceae</taxon>
        <taxon>Dokdonia</taxon>
    </lineage>
</organism>
<keyword evidence="2 14" id="KW-0808">Transferase</keyword>
<evidence type="ECO:0000256" key="1">
    <source>
        <dbReference type="ARBA" id="ARBA00009919"/>
    </source>
</evidence>
<comment type="similarity">
    <text evidence="1">Belongs to the HesA/MoeB/ThiF family.</text>
</comment>
<evidence type="ECO:0000256" key="12">
    <source>
        <dbReference type="ARBA" id="ARBA00078531"/>
    </source>
</evidence>
<evidence type="ECO:0000313" key="15">
    <source>
        <dbReference type="Proteomes" id="UP000198379"/>
    </source>
</evidence>
<evidence type="ECO:0000256" key="9">
    <source>
        <dbReference type="ARBA" id="ARBA00073635"/>
    </source>
</evidence>
<dbReference type="InterPro" id="IPR045886">
    <property type="entry name" value="ThiF/MoeB/HesA"/>
</dbReference>
<dbReference type="InterPro" id="IPR035985">
    <property type="entry name" value="Ubiquitin-activating_enz"/>
</dbReference>
<dbReference type="EMBL" id="FZNY01000002">
    <property type="protein sequence ID" value="SNR75822.1"/>
    <property type="molecule type" value="Genomic_DNA"/>
</dbReference>
<feature type="domain" description="Rhodanese" evidence="13">
    <location>
        <begin position="269"/>
        <end position="344"/>
    </location>
</feature>
<dbReference type="CDD" id="cd00757">
    <property type="entry name" value="ThiF_MoeB_HesA_family"/>
    <property type="match status" value="1"/>
</dbReference>
<dbReference type="GO" id="GO:0005829">
    <property type="term" value="C:cytosol"/>
    <property type="evidence" value="ECO:0007669"/>
    <property type="project" value="TreeGrafter"/>
</dbReference>
<evidence type="ECO:0000256" key="7">
    <source>
        <dbReference type="ARBA" id="ARBA00063809"/>
    </source>
</evidence>
<dbReference type="RefSeq" id="WP_089371182.1">
    <property type="nucleotide sequence ID" value="NZ_BMEP01000001.1"/>
</dbReference>
<dbReference type="PROSITE" id="PS50206">
    <property type="entry name" value="RHODANESE_3"/>
    <property type="match status" value="1"/>
</dbReference>
<evidence type="ECO:0000256" key="8">
    <source>
        <dbReference type="ARBA" id="ARBA00066884"/>
    </source>
</evidence>
<dbReference type="GO" id="GO:0008641">
    <property type="term" value="F:ubiquitin-like modifier activating enzyme activity"/>
    <property type="evidence" value="ECO:0007669"/>
    <property type="project" value="InterPro"/>
</dbReference>
<dbReference type="FunFam" id="3.40.50.720:FF:000033">
    <property type="entry name" value="Adenylyltransferase and sulfurtransferase MOCS3"/>
    <property type="match status" value="1"/>
</dbReference>
<evidence type="ECO:0000256" key="5">
    <source>
        <dbReference type="ARBA" id="ARBA00052218"/>
    </source>
</evidence>
<dbReference type="InterPro" id="IPR000594">
    <property type="entry name" value="ThiF_NAD_FAD-bd"/>
</dbReference>
<dbReference type="AlphaFoldDB" id="A0A238YXT9"/>
<dbReference type="NCBIfam" id="NF004281">
    <property type="entry name" value="PRK05690.1"/>
    <property type="match status" value="1"/>
</dbReference>
<reference evidence="14 15" key="1">
    <citation type="submission" date="2017-06" db="EMBL/GenBank/DDBJ databases">
        <authorList>
            <person name="Kim H.J."/>
            <person name="Triplett B.A."/>
        </authorList>
    </citation>
    <scope>NUCLEOTIDE SEQUENCE [LARGE SCALE GENOMIC DNA]</scope>
    <source>
        <strain evidence="14 15">DSM 25597</strain>
    </source>
</reference>
<dbReference type="OrthoDB" id="9804286at2"/>
<evidence type="ECO:0000256" key="3">
    <source>
        <dbReference type="ARBA" id="ARBA00022741"/>
    </source>
</evidence>
<dbReference type="GO" id="GO:0061605">
    <property type="term" value="F:molybdopterin-synthase adenylyltransferase activity"/>
    <property type="evidence" value="ECO:0007669"/>
    <property type="project" value="UniProtKB-EC"/>
</dbReference>
<dbReference type="GO" id="GO:0008146">
    <property type="term" value="F:sulfotransferase activity"/>
    <property type="evidence" value="ECO:0007669"/>
    <property type="project" value="TreeGrafter"/>
</dbReference>
<accession>A0A238YXT9</accession>